<dbReference type="NCBIfam" id="TIGR02601">
    <property type="entry name" value="autotrns_rpt"/>
    <property type="match status" value="13"/>
</dbReference>
<accession>A0A4R0YJ24</accession>
<dbReference type="PANTHER" id="PTHR35037">
    <property type="entry name" value="C-TERMINAL REGION OF AIDA-LIKE PROTEIN"/>
    <property type="match status" value="1"/>
</dbReference>
<dbReference type="InterPro" id="IPR012332">
    <property type="entry name" value="Autotransporter_pectin_lyase_C"/>
</dbReference>
<feature type="domain" description="Autotransporter" evidence="3">
    <location>
        <begin position="1851"/>
        <end position="2125"/>
    </location>
</feature>
<dbReference type="Gene3D" id="2.40.128.130">
    <property type="entry name" value="Autotransporter beta-domain"/>
    <property type="match status" value="1"/>
</dbReference>
<evidence type="ECO:0000313" key="5">
    <source>
        <dbReference type="Proteomes" id="UP000291822"/>
    </source>
</evidence>
<dbReference type="InterPro" id="IPR006315">
    <property type="entry name" value="OM_autotransptr_brl_dom"/>
</dbReference>
<keyword evidence="1 2" id="KW-0732">Signal</keyword>
<dbReference type="InterPro" id="IPR036709">
    <property type="entry name" value="Autotransporte_beta_dom_sf"/>
</dbReference>
<dbReference type="SUPFAM" id="SSF103515">
    <property type="entry name" value="Autotransporter"/>
    <property type="match status" value="1"/>
</dbReference>
<dbReference type="Pfam" id="PF12951">
    <property type="entry name" value="PATR"/>
    <property type="match status" value="13"/>
</dbReference>
<dbReference type="SMART" id="SM00869">
    <property type="entry name" value="Autotransporter"/>
    <property type="match status" value="1"/>
</dbReference>
<name>A0A4R0YJ24_9GAMM</name>
<dbReference type="InterPro" id="IPR051551">
    <property type="entry name" value="Autotransporter_adhesion"/>
</dbReference>
<dbReference type="GO" id="GO:0019867">
    <property type="term" value="C:outer membrane"/>
    <property type="evidence" value="ECO:0007669"/>
    <property type="project" value="InterPro"/>
</dbReference>
<protein>
    <submittedName>
        <fullName evidence="4">Autotransporter domain-containing protein</fullName>
    </submittedName>
</protein>
<evidence type="ECO:0000313" key="4">
    <source>
        <dbReference type="EMBL" id="TCI06145.1"/>
    </source>
</evidence>
<reference evidence="4 5" key="1">
    <citation type="submission" date="2019-02" db="EMBL/GenBank/DDBJ databases">
        <title>Dyella amyloliquefaciens sp. nov., isolated from forest soil.</title>
        <authorList>
            <person name="Gao Z.-H."/>
            <person name="Qiu L.-H."/>
        </authorList>
    </citation>
    <scope>NUCLEOTIDE SEQUENCE [LARGE SCALE GENOMIC DNA]</scope>
    <source>
        <strain evidence="4 5">KACC 12747</strain>
    </source>
</reference>
<comment type="caution">
    <text evidence="4">The sequence shown here is derived from an EMBL/GenBank/DDBJ whole genome shotgun (WGS) entry which is preliminary data.</text>
</comment>
<sequence length="2125" mass="207038">MNLTHRLVMSRALPLPCATTSSRPLARRLLALSCVAACAAALMPTTATAACTPVNPGNGATVTCTGVANPLAPSFAATADNLTVNTQAGSTLGVLLGLGGSALTLTGNGTTLNNAGTIDPSLLGLLSLLSSGTVIGNPNLLVPATGSTVRVNNGAAGVMHGTTGLLGLNLANLTGMALSVRNGAGGTTTVRNDGSMGSSALLGVTLIPSDAPVASIYGGSTVSFTNTGTITGRVGFERSATGNSFANSGSIVGGVSMGTNSTNTFTAVSGSSVTNGGSLGLNLLGVVGIDLTFAPTGQIDGGAGGNNTLVLQNVLNGPGSGTGGAVTNASSTTYVNFRHLVVNSGTWNLQGALVSGDATINDGQVNFDNNAAFGTGTLTVNGGAIGARDTGLAIGNAILLNGTGLGVNTSSNFSLTGVLSGSGGLTKDGTGALRLGAANTYTGNTTINHGAIVLGAGASLGANSAVSLLNADATLDVSGAGAIQSIGALSGAAGTVNLGGNALTINAASNTTFGGVIAGTAGVTKQGTGTLTLAGANSYTGGTSITAGTLALIGNGALADTGNLSLGHAGRFDMSARSGNQAIAALTGTAGSQILLGANALVVNSSASTTYGGSIGGTGSLVKAGTGTLTLTGAQTYGATSINGGTLALGAGGSLNAASVVTLTTGSTFDMTQAGAQTIGGLAGLGGTVSLGANALTLNTSGNNVFGGVIGGNGGLTLAGTGSQTLTGINTYTGGTRIQSGTLAMGAGGQLARSAGVTLASGGVFDLSAAGDQTIGTLAGAGGLVHLGGNRLSVAGSGGASFDGVIDGTGGLRNTSGVLALNGINTYTGDTVVDAGSLIVGGDAAHAGARLAGNVTVSSGAAVGGFGTIGGNLSVLNGGHLTPGGLGGTLTVNGDLSLALGSMYDITLGAPGPDFRTPGAAHSVSVGGNLNLGGVTLNPIDAGGYGPGVYNLFSYGGTLTQSSGGILLSTPGLSIQNLTASKQINLVNTVGMTLNFWNANGLASDTRMGGGSGTWSVPNTNWTDATGSVTAARQAPDAFAIFGGDAGTVTVDNGAGGSNPVRVQGMQFASDGYHLIGNDLTLVAPTPGASSEIRVGDGSAGSAAWISTIDNNLVGNGLNKTGAGTLVLNGNNSYTQGTTLTAGTLSVSSDANLGASGGGLDFEGGILRITGTSFQSTGRAITFGAGGGFDIADAGNTFTVNPSLGGSGALTKLGAGTLVLSGANTYSGGTLVAAGTLQGDTTSLQGNIANNGSLIFAQASDGTFSGNIAGSGALTKSGAGTLVLNGTNYYTGGTTIAAGTLQGNSASLQGNMANNGALVFDQASDGVFNGSVSGAGSLTKSGNGTLLLNGANNYTGGTTISAGTLIGDTTSLQGDIIDNGALVFSQASDGVYAGNLSGSGSLGKTGAGTLILGGTHTYTGGTTIAMGTLQGNTSSLQGNIVDNGTLSFDQASDGTFAGNVAGSGSLTKSGAGTLTLSGTNSYAGGTTISGGTLQGDANSIQGSIVDDGALVFDQASDGSFAGDVSGSGSLTKTGAGTLTLGGANNYSGGTTITAGTLQGSTTSLQGDITDNGALIFNQSANGTFNGVIAGTGTLQKAGSGTVTLNGNNPLTGATSVTGGTLIVGDASHPGASLAGTVTVSPGATLGGIGTIGSLHLSGTVAPGVGNPTVSGNATFHDGSTYQVTATPGGQSSQITVGGTATILGGSVLQLSQPGHYAPMTDYTILTAAQGITGMFNQVTADLAFLTPTLAYGPNAVTLSLERNDVAFASLAATRNQRGVAQAASLLSTGSYLYNRILLSSESQARDAFAQLSDDVHASANTALFDDSHYVRDAINNHLLGRHVGNQGTETTSPDGTSAWTSVWGHWGDHKEDGNARPIKANGSGILVGADVPVDALRIGAAIGHGQNSVRTDQVDASAHVKANYAGLYASWDMGPVQWRGGVAYAWQRVDSTRRFDFNEFTGTASARYDANTAQAYLEGGYRFDVAHGTIEPYLNLAQVMVRNDALTEQGTEAGLSVDRSTSHITAGTAGVRGAWTLAPQGLHAYAGVGWQHAWGDRLPEQRQRFVGGTETFVAYGVPVADNAGVVDLGLRFALGRAVSADVGYHGQFAGEVRDQSARLTLNWAF</sequence>
<evidence type="ECO:0000256" key="2">
    <source>
        <dbReference type="SAM" id="SignalP"/>
    </source>
</evidence>
<dbReference type="InterPro" id="IPR013425">
    <property type="entry name" value="Autotrns_rpt"/>
</dbReference>
<dbReference type="Pfam" id="PF03797">
    <property type="entry name" value="Autotransporter"/>
    <property type="match status" value="1"/>
</dbReference>
<evidence type="ECO:0000259" key="3">
    <source>
        <dbReference type="PROSITE" id="PS51208"/>
    </source>
</evidence>
<gene>
    <name evidence="4" type="ORF">EZM97_35040</name>
</gene>
<proteinExistence type="predicted"/>
<dbReference type="InterPro" id="IPR005546">
    <property type="entry name" value="Autotransporte_beta"/>
</dbReference>
<dbReference type="PANTHER" id="PTHR35037:SF3">
    <property type="entry name" value="C-TERMINAL REGION OF AIDA-LIKE PROTEIN"/>
    <property type="match status" value="1"/>
</dbReference>
<evidence type="ECO:0000256" key="1">
    <source>
        <dbReference type="ARBA" id="ARBA00022729"/>
    </source>
</evidence>
<dbReference type="InterPro" id="IPR011050">
    <property type="entry name" value="Pectin_lyase_fold/virulence"/>
</dbReference>
<dbReference type="Gene3D" id="2.160.20.20">
    <property type="match status" value="5"/>
</dbReference>
<feature type="chain" id="PRO_5020738221" evidence="2">
    <location>
        <begin position="50"/>
        <end position="2125"/>
    </location>
</feature>
<dbReference type="EMBL" id="SJTG01000007">
    <property type="protein sequence ID" value="TCI06145.1"/>
    <property type="molecule type" value="Genomic_DNA"/>
</dbReference>
<keyword evidence="5" id="KW-1185">Reference proteome</keyword>
<dbReference type="PROSITE" id="PS51208">
    <property type="entry name" value="AUTOTRANSPORTER"/>
    <property type="match status" value="1"/>
</dbReference>
<dbReference type="NCBIfam" id="TIGR01414">
    <property type="entry name" value="autotrans_barl"/>
    <property type="match status" value="1"/>
</dbReference>
<organism evidence="4 5">
    <name type="scientific">Dyella soli</name>
    <dbReference type="NCBI Taxonomy" id="522319"/>
    <lineage>
        <taxon>Bacteria</taxon>
        <taxon>Pseudomonadati</taxon>
        <taxon>Pseudomonadota</taxon>
        <taxon>Gammaproteobacteria</taxon>
        <taxon>Lysobacterales</taxon>
        <taxon>Rhodanobacteraceae</taxon>
        <taxon>Dyella</taxon>
    </lineage>
</organism>
<feature type="signal peptide" evidence="2">
    <location>
        <begin position="1"/>
        <end position="49"/>
    </location>
</feature>
<dbReference type="Proteomes" id="UP000291822">
    <property type="component" value="Unassembled WGS sequence"/>
</dbReference>
<dbReference type="SUPFAM" id="SSF51126">
    <property type="entry name" value="Pectin lyase-like"/>
    <property type="match status" value="5"/>
</dbReference>